<keyword evidence="2" id="KW-1185">Reference proteome</keyword>
<proteinExistence type="predicted"/>
<dbReference type="Proteomes" id="UP000309997">
    <property type="component" value="Unassembled WGS sequence"/>
</dbReference>
<evidence type="ECO:0000313" key="2">
    <source>
        <dbReference type="Proteomes" id="UP000309997"/>
    </source>
</evidence>
<reference evidence="1 2" key="1">
    <citation type="journal article" date="2024" name="Plant Biotechnol. J.">
        <title>Genome and CRISPR/Cas9 system of a widespread forest tree (Populus alba) in the world.</title>
        <authorList>
            <person name="Liu Y.J."/>
            <person name="Jiang P.F."/>
            <person name="Han X.M."/>
            <person name="Li X.Y."/>
            <person name="Wang H.M."/>
            <person name="Wang Y.J."/>
            <person name="Wang X.X."/>
            <person name="Zeng Q.Y."/>
        </authorList>
    </citation>
    <scope>NUCLEOTIDE SEQUENCE [LARGE SCALE GENOMIC DNA]</scope>
    <source>
        <strain evidence="2">cv. PAL-ZL1</strain>
    </source>
</reference>
<sequence>MVTCQSKQSGSHIAMMLALIVLTSGHSDASCGNHEALCALCHDERVRASTRFPVMIGLSAASSEAAKVLSTQKNSFALPMLESLSNAISTNTSS</sequence>
<comment type="caution">
    <text evidence="1">The sequence shown here is derived from an EMBL/GenBank/DDBJ whole genome shotgun (WGS) entry which is preliminary data.</text>
</comment>
<evidence type="ECO:0000313" key="1">
    <source>
        <dbReference type="EMBL" id="KAL3611724.1"/>
    </source>
</evidence>
<dbReference type="EMBL" id="RCHU02000001">
    <property type="protein sequence ID" value="KAL3611724.1"/>
    <property type="molecule type" value="Genomic_DNA"/>
</dbReference>
<protein>
    <submittedName>
        <fullName evidence="1">Uncharacterized protein</fullName>
    </submittedName>
</protein>
<name>A0ACC4D3X4_POPAL</name>
<gene>
    <name evidence="1" type="ORF">D5086_002744</name>
</gene>
<organism evidence="1 2">
    <name type="scientific">Populus alba</name>
    <name type="common">White poplar</name>
    <dbReference type="NCBI Taxonomy" id="43335"/>
    <lineage>
        <taxon>Eukaryota</taxon>
        <taxon>Viridiplantae</taxon>
        <taxon>Streptophyta</taxon>
        <taxon>Embryophyta</taxon>
        <taxon>Tracheophyta</taxon>
        <taxon>Spermatophyta</taxon>
        <taxon>Magnoliopsida</taxon>
        <taxon>eudicotyledons</taxon>
        <taxon>Gunneridae</taxon>
        <taxon>Pentapetalae</taxon>
        <taxon>rosids</taxon>
        <taxon>fabids</taxon>
        <taxon>Malpighiales</taxon>
        <taxon>Salicaceae</taxon>
        <taxon>Saliceae</taxon>
        <taxon>Populus</taxon>
    </lineage>
</organism>
<accession>A0ACC4D3X4</accession>